<feature type="transmembrane region" description="Helical" evidence="1">
    <location>
        <begin position="177"/>
        <end position="195"/>
    </location>
</feature>
<dbReference type="GO" id="GO:0006508">
    <property type="term" value="P:proteolysis"/>
    <property type="evidence" value="ECO:0007669"/>
    <property type="project" value="UniProtKB-KW"/>
</dbReference>
<gene>
    <name evidence="2" type="ORF">EJO69_01935</name>
</gene>
<organism evidence="2 3">
    <name type="scientific">Flaviflexus salsibiostraticola</name>
    <dbReference type="NCBI Taxonomy" id="1282737"/>
    <lineage>
        <taxon>Bacteria</taxon>
        <taxon>Bacillati</taxon>
        <taxon>Actinomycetota</taxon>
        <taxon>Actinomycetes</taxon>
        <taxon>Actinomycetales</taxon>
        <taxon>Actinomycetaceae</taxon>
        <taxon>Flaviflexus</taxon>
    </lineage>
</organism>
<dbReference type="GO" id="GO:0008237">
    <property type="term" value="F:metallopeptidase activity"/>
    <property type="evidence" value="ECO:0007669"/>
    <property type="project" value="UniProtKB-KW"/>
</dbReference>
<protein>
    <submittedName>
        <fullName evidence="2">PrsW family intramembrane metalloprotease</fullName>
    </submittedName>
</protein>
<keyword evidence="3" id="KW-1185">Reference proteome</keyword>
<accession>A0A3S8Z6Q4</accession>
<proteinExistence type="predicted"/>
<name>A0A3S8Z6Q4_9ACTO</name>
<dbReference type="InterPro" id="IPR026898">
    <property type="entry name" value="PrsW"/>
</dbReference>
<keyword evidence="2" id="KW-0645">Protease</keyword>
<keyword evidence="1" id="KW-0472">Membrane</keyword>
<dbReference type="KEGG" id="fsl:EJO69_01935"/>
<feature type="transmembrane region" description="Helical" evidence="1">
    <location>
        <begin position="73"/>
        <end position="91"/>
    </location>
</feature>
<dbReference type="OrthoDB" id="9785431at2"/>
<keyword evidence="1" id="KW-0812">Transmembrane</keyword>
<reference evidence="2 3" key="1">
    <citation type="submission" date="2018-12" db="EMBL/GenBank/DDBJ databases">
        <title>Complete genome sequence of Flaviflexus salsibiostraticola KCTC 33148.</title>
        <authorList>
            <person name="Bae J.-W."/>
        </authorList>
    </citation>
    <scope>NUCLEOTIDE SEQUENCE [LARGE SCALE GENOMIC DNA]</scope>
    <source>
        <strain evidence="2 3">KCTC 33148</strain>
    </source>
</reference>
<keyword evidence="2" id="KW-0378">Hydrolase</keyword>
<dbReference type="AlphaFoldDB" id="A0A3S8Z6Q4"/>
<feature type="transmembrane region" description="Helical" evidence="1">
    <location>
        <begin position="215"/>
        <end position="233"/>
    </location>
</feature>
<keyword evidence="2" id="KW-0482">Metalloprotease</keyword>
<feature type="transmembrane region" description="Helical" evidence="1">
    <location>
        <begin position="39"/>
        <end position="61"/>
    </location>
</feature>
<feature type="transmembrane region" description="Helical" evidence="1">
    <location>
        <begin position="277"/>
        <end position="295"/>
    </location>
</feature>
<evidence type="ECO:0000313" key="2">
    <source>
        <dbReference type="EMBL" id="AZN29192.1"/>
    </source>
</evidence>
<feature type="transmembrane region" description="Helical" evidence="1">
    <location>
        <begin position="100"/>
        <end position="120"/>
    </location>
</feature>
<dbReference type="PANTHER" id="PTHR36844">
    <property type="entry name" value="PROTEASE PRSW"/>
    <property type="match status" value="1"/>
</dbReference>
<dbReference type="Pfam" id="PF13367">
    <property type="entry name" value="PrsW-protease"/>
    <property type="match status" value="1"/>
</dbReference>
<dbReference type="PANTHER" id="PTHR36844:SF1">
    <property type="entry name" value="PROTEASE PRSW"/>
    <property type="match status" value="1"/>
</dbReference>
<dbReference type="EMBL" id="CP034438">
    <property type="protein sequence ID" value="AZN29192.1"/>
    <property type="molecule type" value="Genomic_DNA"/>
</dbReference>
<evidence type="ECO:0000313" key="3">
    <source>
        <dbReference type="Proteomes" id="UP000270021"/>
    </source>
</evidence>
<sequence>MAGDLHRPAIDRPWVPAPNPRGVPSTVPYRLPRRHSIGFYVMVAGLVLLGVAGFIVVLPLLTESAGTGAAARSGIIALIPVVVVTAIIWWIDSWEPEPHWIMIAMFLWGGGVAVAIAAWLNSAWAESFYLATGNAAKASIWGAVVSAPLVEEAAKGLGVILVFVFFKKHLNGPLDGIAYGAMSGLGFAFTENILYFTRYFDYLQEIAILRFSSPLLHPLCTAVIGMFLGFAVYARSRWAALPLLVPGYLIAAAIHFMHNGWATIAGSQTDGSMSFNYLAVQIPSYLAAVILVVWFRREESLIIAERLGEYQRAGWLAPYEVEMLGSLEGRKRARDWAASRGPHAKEAMKRFQQEATHLALNRQRAALQTIPVAAAQREEAKTLATIGQARAIFMTGVR</sequence>
<feature type="transmembrane region" description="Helical" evidence="1">
    <location>
        <begin position="240"/>
        <end position="257"/>
    </location>
</feature>
<feature type="transmembrane region" description="Helical" evidence="1">
    <location>
        <begin position="140"/>
        <end position="165"/>
    </location>
</feature>
<dbReference type="RefSeq" id="WP_126038500.1">
    <property type="nucleotide sequence ID" value="NZ_CP034438.1"/>
</dbReference>
<dbReference type="Proteomes" id="UP000270021">
    <property type="component" value="Chromosome"/>
</dbReference>
<evidence type="ECO:0000256" key="1">
    <source>
        <dbReference type="SAM" id="Phobius"/>
    </source>
</evidence>
<keyword evidence="1" id="KW-1133">Transmembrane helix</keyword>